<dbReference type="InterPro" id="IPR009081">
    <property type="entry name" value="PP-bd_ACP"/>
</dbReference>
<protein>
    <recommendedName>
        <fullName evidence="4">Carrier domain-containing protein</fullName>
    </recommendedName>
</protein>
<dbReference type="PROSITE" id="PS50075">
    <property type="entry name" value="CARRIER"/>
    <property type="match status" value="1"/>
</dbReference>
<organism evidence="5 6">
    <name type="scientific">Streptomyces katrae</name>
    <dbReference type="NCBI Taxonomy" id="68223"/>
    <lineage>
        <taxon>Bacteria</taxon>
        <taxon>Bacillati</taxon>
        <taxon>Actinomycetota</taxon>
        <taxon>Actinomycetes</taxon>
        <taxon>Kitasatosporales</taxon>
        <taxon>Streptomycetaceae</taxon>
        <taxon>Streptomyces</taxon>
    </lineage>
</organism>
<evidence type="ECO:0000256" key="2">
    <source>
        <dbReference type="ARBA" id="ARBA00022450"/>
    </source>
</evidence>
<sequence>MYRPAGRLPATPAEKTVCEIFASVLGLQEAGMDDDFFAHGGHSLLATRLAGRIGAELGVRLNIRDLFETPT</sequence>
<dbReference type="FunFam" id="1.10.1200.10:FF:000005">
    <property type="entry name" value="Nonribosomal peptide synthetase 1"/>
    <property type="match status" value="1"/>
</dbReference>
<dbReference type="GO" id="GO:0031177">
    <property type="term" value="F:phosphopantetheine binding"/>
    <property type="evidence" value="ECO:0007669"/>
    <property type="project" value="TreeGrafter"/>
</dbReference>
<dbReference type="AlphaFoldDB" id="A0A0F4JJ38"/>
<proteinExistence type="predicted"/>
<dbReference type="GO" id="GO:0044550">
    <property type="term" value="P:secondary metabolite biosynthetic process"/>
    <property type="evidence" value="ECO:0007669"/>
    <property type="project" value="TreeGrafter"/>
</dbReference>
<accession>A0A0F4JJ38</accession>
<comment type="cofactor">
    <cofactor evidence="1">
        <name>pantetheine 4'-phosphate</name>
        <dbReference type="ChEBI" id="CHEBI:47942"/>
    </cofactor>
</comment>
<dbReference type="Gene3D" id="3.40.50.1820">
    <property type="entry name" value="alpha/beta hydrolase"/>
    <property type="match status" value="1"/>
</dbReference>
<dbReference type="SUPFAM" id="SSF47336">
    <property type="entry name" value="ACP-like"/>
    <property type="match status" value="1"/>
</dbReference>
<dbReference type="InterPro" id="IPR029058">
    <property type="entry name" value="AB_hydrolase_fold"/>
</dbReference>
<gene>
    <name evidence="5" type="ORF">VR44_14880</name>
</gene>
<evidence type="ECO:0000256" key="1">
    <source>
        <dbReference type="ARBA" id="ARBA00001957"/>
    </source>
</evidence>
<evidence type="ECO:0000256" key="3">
    <source>
        <dbReference type="ARBA" id="ARBA00022553"/>
    </source>
</evidence>
<dbReference type="GO" id="GO:0005829">
    <property type="term" value="C:cytosol"/>
    <property type="evidence" value="ECO:0007669"/>
    <property type="project" value="TreeGrafter"/>
</dbReference>
<keyword evidence="3" id="KW-0597">Phosphoprotein</keyword>
<dbReference type="GO" id="GO:0043041">
    <property type="term" value="P:amino acid activation for nonribosomal peptide biosynthetic process"/>
    <property type="evidence" value="ECO:0007669"/>
    <property type="project" value="TreeGrafter"/>
</dbReference>
<feature type="domain" description="Carrier" evidence="4">
    <location>
        <begin position="8"/>
        <end position="71"/>
    </location>
</feature>
<keyword evidence="2" id="KW-0596">Phosphopantetheine</keyword>
<dbReference type="PANTHER" id="PTHR45527">
    <property type="entry name" value="NONRIBOSOMAL PEPTIDE SYNTHETASE"/>
    <property type="match status" value="1"/>
</dbReference>
<evidence type="ECO:0000313" key="5">
    <source>
        <dbReference type="EMBL" id="KJY32956.1"/>
    </source>
</evidence>
<keyword evidence="6" id="KW-1185">Reference proteome</keyword>
<name>A0A0F4JJ38_9ACTN</name>
<feature type="non-terminal residue" evidence="5">
    <location>
        <position position="71"/>
    </location>
</feature>
<comment type="caution">
    <text evidence="5">The sequence shown here is derived from an EMBL/GenBank/DDBJ whole genome shotgun (WGS) entry which is preliminary data.</text>
</comment>
<dbReference type="EMBL" id="JZWV01000381">
    <property type="protein sequence ID" value="KJY32956.1"/>
    <property type="molecule type" value="Genomic_DNA"/>
</dbReference>
<dbReference type="Proteomes" id="UP000033551">
    <property type="component" value="Unassembled WGS sequence"/>
</dbReference>
<dbReference type="Pfam" id="PF00550">
    <property type="entry name" value="PP-binding"/>
    <property type="match status" value="1"/>
</dbReference>
<reference evidence="5 6" key="1">
    <citation type="submission" date="2015-02" db="EMBL/GenBank/DDBJ databases">
        <authorList>
            <person name="Ju K.-S."/>
            <person name="Doroghazi J.R."/>
            <person name="Metcalf W."/>
        </authorList>
    </citation>
    <scope>NUCLEOTIDE SEQUENCE [LARGE SCALE GENOMIC DNA]</scope>
    <source>
        <strain evidence="5 6">NRRL ISP-5550</strain>
    </source>
</reference>
<evidence type="ECO:0000259" key="4">
    <source>
        <dbReference type="PROSITE" id="PS50075"/>
    </source>
</evidence>
<dbReference type="PANTHER" id="PTHR45527:SF1">
    <property type="entry name" value="FATTY ACID SYNTHASE"/>
    <property type="match status" value="1"/>
</dbReference>
<evidence type="ECO:0000313" key="6">
    <source>
        <dbReference type="Proteomes" id="UP000033551"/>
    </source>
</evidence>
<dbReference type="InterPro" id="IPR036736">
    <property type="entry name" value="ACP-like_sf"/>
</dbReference>